<dbReference type="Proteomes" id="UP000190061">
    <property type="component" value="Unassembled WGS sequence"/>
</dbReference>
<proteinExistence type="predicted"/>
<sequence>MISFKMKPENHAILSRWSKKFFFIVFVVAAGYLMFLGVDGYRQASSILGDHTVVTVPVELVDITEERGRKGRTKLMYHFGYSFDAAGSTHEGAFTTSESNADPYMGEDVTLAIAYSNADPSRFDRLEKLEGQAGLGSLAFRMLVALLGAAFLAAVMHLLLVAKLIVPRQPAAPEAAPAA</sequence>
<dbReference type="AlphaFoldDB" id="A0A1T4QQQ2"/>
<keyword evidence="1" id="KW-0812">Transmembrane</keyword>
<keyword evidence="1" id="KW-0472">Membrane</keyword>
<organism evidence="2 3">
    <name type="scientific">Lysobacter spongiicola DSM 21749</name>
    <dbReference type="NCBI Taxonomy" id="1122188"/>
    <lineage>
        <taxon>Bacteria</taxon>
        <taxon>Pseudomonadati</taxon>
        <taxon>Pseudomonadota</taxon>
        <taxon>Gammaproteobacteria</taxon>
        <taxon>Lysobacterales</taxon>
        <taxon>Lysobacteraceae</taxon>
        <taxon>Novilysobacter</taxon>
    </lineage>
</organism>
<protein>
    <recommendedName>
        <fullName evidence="4">DUF3592 domain-containing protein</fullName>
    </recommendedName>
</protein>
<accession>A0A1T4QQQ2</accession>
<name>A0A1T4QQQ2_9GAMM</name>
<keyword evidence="1" id="KW-1133">Transmembrane helix</keyword>
<evidence type="ECO:0000256" key="1">
    <source>
        <dbReference type="SAM" id="Phobius"/>
    </source>
</evidence>
<evidence type="ECO:0000313" key="2">
    <source>
        <dbReference type="EMBL" id="SKA06025.1"/>
    </source>
</evidence>
<keyword evidence="3" id="KW-1185">Reference proteome</keyword>
<dbReference type="EMBL" id="FUXP01000005">
    <property type="protein sequence ID" value="SKA06025.1"/>
    <property type="molecule type" value="Genomic_DNA"/>
</dbReference>
<reference evidence="2 3" key="1">
    <citation type="submission" date="2017-02" db="EMBL/GenBank/DDBJ databases">
        <authorList>
            <person name="Peterson S.W."/>
        </authorList>
    </citation>
    <scope>NUCLEOTIDE SEQUENCE [LARGE SCALE GENOMIC DNA]</scope>
    <source>
        <strain evidence="2 3">DSM 21749</strain>
    </source>
</reference>
<gene>
    <name evidence="2" type="ORF">SAMN02745674_01771</name>
</gene>
<dbReference type="RefSeq" id="WP_078758335.1">
    <property type="nucleotide sequence ID" value="NZ_FUXP01000005.1"/>
</dbReference>
<feature type="transmembrane region" description="Helical" evidence="1">
    <location>
        <begin position="21"/>
        <end position="38"/>
    </location>
</feature>
<evidence type="ECO:0000313" key="3">
    <source>
        <dbReference type="Proteomes" id="UP000190061"/>
    </source>
</evidence>
<evidence type="ECO:0008006" key="4">
    <source>
        <dbReference type="Google" id="ProtNLM"/>
    </source>
</evidence>
<dbReference type="STRING" id="1122188.SAMN02745674_01771"/>
<feature type="transmembrane region" description="Helical" evidence="1">
    <location>
        <begin position="138"/>
        <end position="160"/>
    </location>
</feature>
<dbReference type="OrthoDB" id="6039336at2"/>